<dbReference type="InterPro" id="IPR003593">
    <property type="entry name" value="AAA+_ATPase"/>
</dbReference>
<name>A0AAV9UL08_9PEZI</name>
<dbReference type="InterPro" id="IPR050611">
    <property type="entry name" value="ABCF"/>
</dbReference>
<dbReference type="InterPro" id="IPR032781">
    <property type="entry name" value="ABC_tran_Xtn"/>
</dbReference>
<evidence type="ECO:0000256" key="3">
    <source>
        <dbReference type="ARBA" id="ARBA00022840"/>
    </source>
</evidence>
<evidence type="ECO:0000256" key="2">
    <source>
        <dbReference type="ARBA" id="ARBA00022741"/>
    </source>
</evidence>
<accession>A0AAV9UL08</accession>
<proteinExistence type="predicted"/>
<dbReference type="AlphaFoldDB" id="A0AAV9UL08"/>
<protein>
    <recommendedName>
        <fullName evidence="5">ABC transporter domain-containing protein</fullName>
    </recommendedName>
</protein>
<dbReference type="PANTHER" id="PTHR19211">
    <property type="entry name" value="ATP-BINDING TRANSPORT PROTEIN-RELATED"/>
    <property type="match status" value="1"/>
</dbReference>
<evidence type="ECO:0000256" key="4">
    <source>
        <dbReference type="SAM" id="MobiDB-lite"/>
    </source>
</evidence>
<keyword evidence="7" id="KW-1185">Reference proteome</keyword>
<organism evidence="6 7">
    <name type="scientific">Orbilia brochopaga</name>
    <dbReference type="NCBI Taxonomy" id="3140254"/>
    <lineage>
        <taxon>Eukaryota</taxon>
        <taxon>Fungi</taxon>
        <taxon>Dikarya</taxon>
        <taxon>Ascomycota</taxon>
        <taxon>Pezizomycotina</taxon>
        <taxon>Orbiliomycetes</taxon>
        <taxon>Orbiliales</taxon>
        <taxon>Orbiliaceae</taxon>
        <taxon>Orbilia</taxon>
    </lineage>
</organism>
<dbReference type="SMART" id="SM00382">
    <property type="entry name" value="AAA"/>
    <property type="match status" value="2"/>
</dbReference>
<dbReference type="SUPFAM" id="SSF52540">
    <property type="entry name" value="P-loop containing nucleoside triphosphate hydrolases"/>
    <property type="match status" value="2"/>
</dbReference>
<sequence>MPRDKATGKGKAPAKASSAVEAGRIIVTAQQSRFHVDADLSAASREIDIKDLSISISSRDLLQNAHLRLLEGNRYVLLGRNGTGKSTLLKCIAEQRIPGLPLDLRCLLLSQTSQAHNENPATTTLEYVLRSDARREQALRDVAFLSKALDDTTTPFAAVQAYRTLSHARLERELARAKLIADRRSGARGWDARKALNKMEEEVLASQLSLAALSENDSPTISAETIEAETRLAVQLLDDLQAYLDATAASQSAVRARGILRGLRFADDRINGPLSALSGGWRTRALLAAALFQKTDVLMLDEPTNYLDLPSIIWLERYLCDALDPATTLVVVTHDRAFADNVGTDLLVLREQKLEPFEGTQTAWEVERWKQIRRMTRMKEAQDRKVAHMEKTIEGNAAAARRSGDDKKLKQAASRRKKLEERTGLEVGLKGGRFKLNRDLGGYHLTARAEIEIPTMDKTAVVKFPLEPPDLRFPGSLVALENVSYRYPGTRTDALTGVNLTIHPGGRVGLCGLNGSGKSTIVKLAIGELKPSAGTITPHPRLKTAYFSQHVVEELEALSLANKDLTALSYVMSQAPELSEQEARGLLGGLGLQGRITSDVPLGSLSGGQRSRVAMACLLYTPPHLLILDEVTTHLDGDTIVALVDTLKEFRGAVLVVTHDRFFMRCVVEGESAHDDGDDSDEEDAEVERGGAAGYTAPKGTVYRVSKGTVKVMERGMAQYEEIAERSSKKLLEFNLGGN</sequence>
<dbReference type="EMBL" id="JAVHNQ010000006">
    <property type="protein sequence ID" value="KAK6343966.1"/>
    <property type="molecule type" value="Genomic_DNA"/>
</dbReference>
<dbReference type="CDD" id="cd03221">
    <property type="entry name" value="ABCF_EF-3"/>
    <property type="match status" value="1"/>
</dbReference>
<dbReference type="Gene3D" id="3.40.50.300">
    <property type="entry name" value="P-loop containing nucleotide triphosphate hydrolases"/>
    <property type="match status" value="3"/>
</dbReference>
<feature type="region of interest" description="Disordered" evidence="4">
    <location>
        <begin position="672"/>
        <end position="698"/>
    </location>
</feature>
<dbReference type="GO" id="GO:0005524">
    <property type="term" value="F:ATP binding"/>
    <property type="evidence" value="ECO:0007669"/>
    <property type="project" value="UniProtKB-KW"/>
</dbReference>
<evidence type="ECO:0000259" key="5">
    <source>
        <dbReference type="PROSITE" id="PS50893"/>
    </source>
</evidence>
<keyword evidence="2" id="KW-0547">Nucleotide-binding</keyword>
<dbReference type="InterPro" id="IPR027417">
    <property type="entry name" value="P-loop_NTPase"/>
</dbReference>
<comment type="caution">
    <text evidence="6">The sequence shown here is derived from an EMBL/GenBank/DDBJ whole genome shotgun (WGS) entry which is preliminary data.</text>
</comment>
<dbReference type="GO" id="GO:0016887">
    <property type="term" value="F:ATP hydrolysis activity"/>
    <property type="evidence" value="ECO:0007669"/>
    <property type="project" value="InterPro"/>
</dbReference>
<dbReference type="Proteomes" id="UP001375240">
    <property type="component" value="Unassembled WGS sequence"/>
</dbReference>
<feature type="domain" description="ABC transporter" evidence="5">
    <location>
        <begin position="47"/>
        <end position="376"/>
    </location>
</feature>
<gene>
    <name evidence="6" type="ORF">TWF696_007617</name>
</gene>
<evidence type="ECO:0000313" key="7">
    <source>
        <dbReference type="Proteomes" id="UP001375240"/>
    </source>
</evidence>
<dbReference type="PROSITE" id="PS50893">
    <property type="entry name" value="ABC_TRANSPORTER_2"/>
    <property type="match status" value="2"/>
</dbReference>
<feature type="region of interest" description="Disordered" evidence="4">
    <location>
        <begin position="394"/>
        <end position="417"/>
    </location>
</feature>
<dbReference type="Pfam" id="PF00005">
    <property type="entry name" value="ABC_tran"/>
    <property type="match status" value="3"/>
</dbReference>
<keyword evidence="1" id="KW-0677">Repeat</keyword>
<feature type="domain" description="ABC transporter" evidence="5">
    <location>
        <begin position="478"/>
        <end position="701"/>
    </location>
</feature>
<dbReference type="InterPro" id="IPR003439">
    <property type="entry name" value="ABC_transporter-like_ATP-bd"/>
</dbReference>
<feature type="compositionally biased region" description="Acidic residues" evidence="4">
    <location>
        <begin position="676"/>
        <end position="686"/>
    </location>
</feature>
<dbReference type="Pfam" id="PF12848">
    <property type="entry name" value="ABC_tran_Xtn"/>
    <property type="match status" value="1"/>
</dbReference>
<evidence type="ECO:0000313" key="6">
    <source>
        <dbReference type="EMBL" id="KAK6343966.1"/>
    </source>
</evidence>
<dbReference type="InterPro" id="IPR017871">
    <property type="entry name" value="ABC_transporter-like_CS"/>
</dbReference>
<dbReference type="PANTHER" id="PTHR19211:SF135">
    <property type="entry name" value="ATPASE, PUTATIVE (AFU_ORTHOLOGUE AFUA_1G16440)-RELATED"/>
    <property type="match status" value="1"/>
</dbReference>
<reference evidence="6 7" key="1">
    <citation type="submission" date="2019-10" db="EMBL/GenBank/DDBJ databases">
        <authorList>
            <person name="Palmer J.M."/>
        </authorList>
    </citation>
    <scope>NUCLEOTIDE SEQUENCE [LARGE SCALE GENOMIC DNA]</scope>
    <source>
        <strain evidence="6 7">TWF696</strain>
    </source>
</reference>
<keyword evidence="3" id="KW-0067">ATP-binding</keyword>
<evidence type="ECO:0000256" key="1">
    <source>
        <dbReference type="ARBA" id="ARBA00022737"/>
    </source>
</evidence>
<dbReference type="PROSITE" id="PS00211">
    <property type="entry name" value="ABC_TRANSPORTER_1"/>
    <property type="match status" value="2"/>
</dbReference>